<dbReference type="PANTHER" id="PTHR11926">
    <property type="entry name" value="GLUCOSYL/GLUCURONOSYL TRANSFERASES"/>
    <property type="match status" value="1"/>
</dbReference>
<dbReference type="Gene3D" id="3.40.50.2000">
    <property type="entry name" value="Glycogen Phosphorylase B"/>
    <property type="match status" value="2"/>
</dbReference>
<dbReference type="InterPro" id="IPR035595">
    <property type="entry name" value="UDP_glycos_trans_CS"/>
</dbReference>
<name>A0A396HEZ8_MEDTR</name>
<dbReference type="EC" id="2.4.1.-" evidence="5"/>
<evidence type="ECO:0000313" key="6">
    <source>
        <dbReference type="EMBL" id="RHN51111.1"/>
    </source>
</evidence>
<accession>A0A396HEZ8</accession>
<dbReference type="Proteomes" id="UP000265566">
    <property type="component" value="Chromosome 6"/>
</dbReference>
<dbReference type="OrthoDB" id="5835829at2759"/>
<dbReference type="FunFam" id="3.40.50.2000:FF:000057">
    <property type="entry name" value="Glycosyltransferase"/>
    <property type="match status" value="1"/>
</dbReference>
<dbReference type="SUPFAM" id="SSF53756">
    <property type="entry name" value="UDP-Glycosyltransferase/glycogen phosphorylase"/>
    <property type="match status" value="1"/>
</dbReference>
<dbReference type="FunFam" id="3.40.50.2000:FF:000019">
    <property type="entry name" value="Glycosyltransferase"/>
    <property type="match status" value="1"/>
</dbReference>
<dbReference type="EMBL" id="PSQE01000006">
    <property type="protein sequence ID" value="RHN51111.1"/>
    <property type="molecule type" value="Genomic_DNA"/>
</dbReference>
<keyword evidence="2 4" id="KW-0328">Glycosyltransferase</keyword>
<gene>
    <name evidence="6" type="ORF">MtrunA17_Chr6g0464871</name>
</gene>
<dbReference type="Gramene" id="rna35489">
    <property type="protein sequence ID" value="RHN51111.1"/>
    <property type="gene ID" value="gene35489"/>
</dbReference>
<sequence length="469" mass="53334">MYFIRNKKKIREMEKERKNHVAHCLILPYPAQGHMNPMIQFSKRLIEKGVKVTLITVYSYWKTIKNKNLSSNIEVESISDGYDDGGYESAKSFDVYIQTFWRVGSQTLCELLHKLSSSKTPPNCVIFDAFMPWALDVAKNFGLLGVPFFTQSCSVNSIYFHTHQKLIELPISQSEYLLPGLPKLAQGDLPSFLYKYGSYPIIFDVVVNQFSNIGKADWILANTFYELEPEVVDWLSKIWPLKTIGPSVPSSHLDKRIKDDKEYGVSVSDPNTESSIKWLNEKPKRSVVYVSFGSNARLSEEQIEELALGLNDSEKYFLWVVRESEQVKLPKGFEETSKNGLIVTWCPQLEVLTHEAVACFVTHCGWNSTLEALSIGVPLIAMPLWTDQATNAKFIADVWKMGVRAVADEKEIVRSETIKNCIKEIIETEKGNEIKKNALKWKNLAKSSVDEGGRSDKNIEEFVAALTQY</sequence>
<comment type="similarity">
    <text evidence="1 4">Belongs to the UDP-glycosyltransferase family.</text>
</comment>
<dbReference type="AlphaFoldDB" id="A0A396HEZ8"/>
<reference evidence="6" key="1">
    <citation type="journal article" date="2018" name="Nat. Plants">
        <title>Whole-genome landscape of Medicago truncatula symbiotic genes.</title>
        <authorList>
            <person name="Pecrix Y."/>
            <person name="Gamas P."/>
            <person name="Carrere S."/>
        </authorList>
    </citation>
    <scope>NUCLEOTIDE SEQUENCE</scope>
    <source>
        <tissue evidence="6">Leaves</tissue>
    </source>
</reference>
<protein>
    <recommendedName>
        <fullName evidence="5">Glycosyltransferase</fullName>
        <ecNumber evidence="5">2.4.1.-</ecNumber>
    </recommendedName>
</protein>
<dbReference type="PANTHER" id="PTHR11926:SF1540">
    <property type="entry name" value="GLYCOSYLTRANSFERASE"/>
    <property type="match status" value="1"/>
</dbReference>
<comment type="caution">
    <text evidence="6">The sequence shown here is derived from an EMBL/GenBank/DDBJ whole genome shotgun (WGS) entry which is preliminary data.</text>
</comment>
<dbReference type="Pfam" id="PF00201">
    <property type="entry name" value="UDPGT"/>
    <property type="match status" value="1"/>
</dbReference>
<organism evidence="6">
    <name type="scientific">Medicago truncatula</name>
    <name type="common">Barrel medic</name>
    <name type="synonym">Medicago tribuloides</name>
    <dbReference type="NCBI Taxonomy" id="3880"/>
    <lineage>
        <taxon>Eukaryota</taxon>
        <taxon>Viridiplantae</taxon>
        <taxon>Streptophyta</taxon>
        <taxon>Embryophyta</taxon>
        <taxon>Tracheophyta</taxon>
        <taxon>Spermatophyta</taxon>
        <taxon>Magnoliopsida</taxon>
        <taxon>eudicotyledons</taxon>
        <taxon>Gunneridae</taxon>
        <taxon>Pentapetalae</taxon>
        <taxon>rosids</taxon>
        <taxon>fabids</taxon>
        <taxon>Fabales</taxon>
        <taxon>Fabaceae</taxon>
        <taxon>Papilionoideae</taxon>
        <taxon>50 kb inversion clade</taxon>
        <taxon>NPAAA clade</taxon>
        <taxon>Hologalegina</taxon>
        <taxon>IRL clade</taxon>
        <taxon>Trifolieae</taxon>
        <taxon>Medicago</taxon>
    </lineage>
</organism>
<evidence type="ECO:0000256" key="4">
    <source>
        <dbReference type="RuleBase" id="RU003718"/>
    </source>
</evidence>
<dbReference type="GO" id="GO:0032787">
    <property type="term" value="P:monocarboxylic acid metabolic process"/>
    <property type="evidence" value="ECO:0007669"/>
    <property type="project" value="UniProtKB-ARBA"/>
</dbReference>
<dbReference type="PROSITE" id="PS00375">
    <property type="entry name" value="UDPGT"/>
    <property type="match status" value="1"/>
</dbReference>
<dbReference type="GO" id="GO:0008194">
    <property type="term" value="F:UDP-glycosyltransferase activity"/>
    <property type="evidence" value="ECO:0007669"/>
    <property type="project" value="InterPro"/>
</dbReference>
<keyword evidence="3 4" id="KW-0808">Transferase</keyword>
<evidence type="ECO:0000256" key="2">
    <source>
        <dbReference type="ARBA" id="ARBA00022676"/>
    </source>
</evidence>
<evidence type="ECO:0000256" key="3">
    <source>
        <dbReference type="ARBA" id="ARBA00022679"/>
    </source>
</evidence>
<evidence type="ECO:0000256" key="1">
    <source>
        <dbReference type="ARBA" id="ARBA00009995"/>
    </source>
</evidence>
<dbReference type="InterPro" id="IPR002213">
    <property type="entry name" value="UDP_glucos_trans"/>
</dbReference>
<dbReference type="CDD" id="cd03784">
    <property type="entry name" value="GT1_Gtf-like"/>
    <property type="match status" value="1"/>
</dbReference>
<evidence type="ECO:0000256" key="5">
    <source>
        <dbReference type="RuleBase" id="RU362057"/>
    </source>
</evidence>
<proteinExistence type="inferred from homology"/>